<dbReference type="EMBL" id="FXWL01000001">
    <property type="protein sequence ID" value="SMQ63682.1"/>
    <property type="molecule type" value="Genomic_DNA"/>
</dbReference>
<feature type="domain" description="Phosphoribosyltransferase" evidence="2">
    <location>
        <begin position="192"/>
        <end position="257"/>
    </location>
</feature>
<dbReference type="InterPro" id="IPR029057">
    <property type="entry name" value="PRTase-like"/>
</dbReference>
<evidence type="ECO:0000256" key="1">
    <source>
        <dbReference type="ARBA" id="ARBA00008007"/>
    </source>
</evidence>
<feature type="domain" description="Double zinc ribbon" evidence="3">
    <location>
        <begin position="28"/>
        <end position="88"/>
    </location>
</feature>
<evidence type="ECO:0000313" key="5">
    <source>
        <dbReference type="Proteomes" id="UP000194469"/>
    </source>
</evidence>
<evidence type="ECO:0000259" key="3">
    <source>
        <dbReference type="Pfam" id="PF18912"/>
    </source>
</evidence>
<dbReference type="AlphaFoldDB" id="A0A1Y6ET40"/>
<gene>
    <name evidence="4" type="ORF">SAMN06295984_0896</name>
</gene>
<keyword evidence="5" id="KW-1185">Reference proteome</keyword>
<dbReference type="Pfam" id="PF18912">
    <property type="entry name" value="DZR_2"/>
    <property type="match status" value="1"/>
</dbReference>
<comment type="similarity">
    <text evidence="1">Belongs to the ComF/GntX family.</text>
</comment>
<name>A0A1Y6ET40_9SPHN</name>
<dbReference type="PANTHER" id="PTHR47505:SF1">
    <property type="entry name" value="DNA UTILIZATION PROTEIN YHGH"/>
    <property type="match status" value="1"/>
</dbReference>
<accession>A0A1Y6ET40</accession>
<dbReference type="InterPro" id="IPR051910">
    <property type="entry name" value="ComF/GntX_DNA_util-trans"/>
</dbReference>
<evidence type="ECO:0000259" key="2">
    <source>
        <dbReference type="Pfam" id="PF00156"/>
    </source>
</evidence>
<organism evidence="4 5">
    <name type="scientific">Sphingopyxis terrae subsp. ummariensis</name>
    <dbReference type="NCBI Taxonomy" id="429001"/>
    <lineage>
        <taxon>Bacteria</taxon>
        <taxon>Pseudomonadati</taxon>
        <taxon>Pseudomonadota</taxon>
        <taxon>Alphaproteobacteria</taxon>
        <taxon>Sphingomonadales</taxon>
        <taxon>Sphingomonadaceae</taxon>
        <taxon>Sphingopyxis</taxon>
    </lineage>
</organism>
<dbReference type="Pfam" id="PF00156">
    <property type="entry name" value="Pribosyltran"/>
    <property type="match status" value="1"/>
</dbReference>
<dbReference type="InterPro" id="IPR000836">
    <property type="entry name" value="PRTase_dom"/>
</dbReference>
<proteinExistence type="inferred from homology"/>
<protein>
    <submittedName>
        <fullName evidence="4">ComF family protein</fullName>
    </submittedName>
</protein>
<evidence type="ECO:0000313" key="4">
    <source>
        <dbReference type="EMBL" id="SMQ63682.1"/>
    </source>
</evidence>
<dbReference type="Gene3D" id="3.40.50.2020">
    <property type="match status" value="1"/>
</dbReference>
<dbReference type="InterPro" id="IPR044005">
    <property type="entry name" value="DZR_2"/>
</dbReference>
<dbReference type="PANTHER" id="PTHR47505">
    <property type="entry name" value="DNA UTILIZATION PROTEIN YHGH"/>
    <property type="match status" value="1"/>
</dbReference>
<sequence length="281" mass="29826">MAEDSEDDAPAPAAPALSRGIRRLGTALLDYALPPRCPGCGLVVGEVGQFCLDCWNSLHFLDGPSCARCSVPLPTALPGVASECGACLADPPPFDGAPAALAYGPVARTVALRLKYGRRLGHARLMARLMARPFEALAGEAEPLLVPVPLHRWRLWSRGFNQAALIADELARLTGAAHDPHLLVRRKATAALRGKGRREREKIVAGAFALAPDAKTRAAGRHLILIDDVHASGATLRAAARALRRSGAARVSALCWARVVHDVPVNAAPFDFAALDSDMQR</sequence>
<dbReference type="Proteomes" id="UP000194469">
    <property type="component" value="Unassembled WGS sequence"/>
</dbReference>
<dbReference type="SUPFAM" id="SSF53271">
    <property type="entry name" value="PRTase-like"/>
    <property type="match status" value="1"/>
</dbReference>
<reference evidence="5" key="1">
    <citation type="submission" date="2017-04" db="EMBL/GenBank/DDBJ databases">
        <authorList>
            <person name="Varghese N."/>
            <person name="Submissions S."/>
        </authorList>
    </citation>
    <scope>NUCLEOTIDE SEQUENCE [LARGE SCALE GENOMIC DNA]</scope>
    <source>
        <strain evidence="5">UI2</strain>
    </source>
</reference>